<dbReference type="EMBL" id="MT024865">
    <property type="protein sequence ID" value="QIN94012.1"/>
    <property type="molecule type" value="Genomic_DNA"/>
</dbReference>
<dbReference type="Proteomes" id="UP000501266">
    <property type="component" value="Segment"/>
</dbReference>
<organism evidence="1 2">
    <name type="scientific">Streptomyces phage Wakanda</name>
    <dbReference type="NCBI Taxonomy" id="2713267"/>
    <lineage>
        <taxon>Viruses</taxon>
        <taxon>Duplodnaviria</taxon>
        <taxon>Heunggongvirae</taxon>
        <taxon>Uroviricota</taxon>
        <taxon>Caudoviricetes</taxon>
        <taxon>Stanwilliamsviridae</taxon>
        <taxon>Loccivirinae</taxon>
        <taxon>Wakandavirus</taxon>
        <taxon>Wakandavirus wakanda</taxon>
    </lineage>
</organism>
<gene>
    <name evidence="1" type="primary">19</name>
    <name evidence="1" type="ORF">SEA_WAKANDA_19</name>
</gene>
<evidence type="ECO:0000313" key="1">
    <source>
        <dbReference type="EMBL" id="QIN94012.1"/>
    </source>
</evidence>
<dbReference type="RefSeq" id="YP_010652102.1">
    <property type="nucleotide sequence ID" value="NC_070785.1"/>
</dbReference>
<reference evidence="1 2" key="1">
    <citation type="submission" date="2020-02" db="EMBL/GenBank/DDBJ databases">
        <authorList>
            <person name="Bullock J.N."/>
            <person name="Barnes M.L."/>
            <person name="Kankolongo K.M."/>
            <person name="Dejene B.A."/>
            <person name="Lindsay P.E."/>
            <person name="Bhuiyan S."/>
            <person name="Nayek S."/>
            <person name="Hughes L.E."/>
            <person name="Garlena R.A."/>
            <person name="Russell D.A."/>
            <person name="Pope W.H."/>
            <person name="Jacobs-Sera D."/>
            <person name="Hatfull G.F."/>
        </authorList>
    </citation>
    <scope>NUCLEOTIDE SEQUENCE [LARGE SCALE GENOMIC DNA]</scope>
</reference>
<dbReference type="GeneID" id="77927856"/>
<name>A0A6G8R1D6_9CAUD</name>
<evidence type="ECO:0000313" key="2">
    <source>
        <dbReference type="Proteomes" id="UP000501266"/>
    </source>
</evidence>
<sequence>MKLNTKRKQIVEEVPYGVYVWEMPNGQWIGDDEGNFLNIAAMKGDRKRIQQLKDTVASYGITEGKPFFLSGHRQVTDEEFEYQKQRMAFGLVPDELDVPAFREELSK</sequence>
<proteinExistence type="predicted"/>
<protein>
    <submittedName>
        <fullName evidence="1">Uncharacterized protein</fullName>
    </submittedName>
</protein>
<dbReference type="KEGG" id="vg:77927856"/>
<keyword evidence="2" id="KW-1185">Reference proteome</keyword>
<accession>A0A6G8R1D6</accession>